<dbReference type="KEGG" id="cle:Clole_1172"/>
<dbReference type="AlphaFoldDB" id="F2JSR7"/>
<gene>
    <name evidence="1" type="ordered locus">Clole_1172</name>
</gene>
<sequence length="71" mass="8417">MSKEWDAITYDELYDLFCVKSFPDSMIANMYNVEKKEVTKKRRKWDITQMGGVLDSIFKELAKQSTQDDKQ</sequence>
<name>F2JSR7_CELLD</name>
<keyword evidence="2" id="KW-1185">Reference proteome</keyword>
<proteinExistence type="predicted"/>
<dbReference type="Proteomes" id="UP000008467">
    <property type="component" value="Chromosome"/>
</dbReference>
<dbReference type="RefSeq" id="WP_013656200.1">
    <property type="nucleotide sequence ID" value="NC_015275.1"/>
</dbReference>
<protein>
    <submittedName>
        <fullName evidence="1">Uncharacterized protein</fullName>
    </submittedName>
</protein>
<evidence type="ECO:0000313" key="2">
    <source>
        <dbReference type="Proteomes" id="UP000008467"/>
    </source>
</evidence>
<organism evidence="1 2">
    <name type="scientific">Cellulosilyticum lentocellum (strain ATCC 49066 / DSM 5427 / NCIMB 11756 / RHM5)</name>
    <name type="common">Clostridium lentocellum</name>
    <dbReference type="NCBI Taxonomy" id="642492"/>
    <lineage>
        <taxon>Bacteria</taxon>
        <taxon>Bacillati</taxon>
        <taxon>Bacillota</taxon>
        <taxon>Clostridia</taxon>
        <taxon>Lachnospirales</taxon>
        <taxon>Cellulosilyticaceae</taxon>
        <taxon>Cellulosilyticum</taxon>
    </lineage>
</organism>
<reference evidence="1 2" key="1">
    <citation type="journal article" date="2011" name="J. Bacteriol.">
        <title>Complete genome sequence of the cellulose-degrading bacterium Cellulosilyticum lentocellum.</title>
        <authorList>
            <consortium name="US DOE Joint Genome Institute"/>
            <person name="Miller D.A."/>
            <person name="Suen G."/>
            <person name="Bruce D."/>
            <person name="Copeland A."/>
            <person name="Cheng J.F."/>
            <person name="Detter C."/>
            <person name="Goodwin L.A."/>
            <person name="Han C.S."/>
            <person name="Hauser L.J."/>
            <person name="Land M.L."/>
            <person name="Lapidus A."/>
            <person name="Lucas S."/>
            <person name="Meincke L."/>
            <person name="Pitluck S."/>
            <person name="Tapia R."/>
            <person name="Teshima H."/>
            <person name="Woyke T."/>
            <person name="Fox B.G."/>
            <person name="Angert E.R."/>
            <person name="Currie C.R."/>
        </authorList>
    </citation>
    <scope>NUCLEOTIDE SEQUENCE [LARGE SCALE GENOMIC DNA]</scope>
    <source>
        <strain evidence="2">ATCC 49066 / DSM 5427 / NCIMB 11756 / RHM5</strain>
    </source>
</reference>
<accession>F2JSR7</accession>
<dbReference type="HOGENOM" id="CLU_2732647_0_0_9"/>
<evidence type="ECO:0000313" key="1">
    <source>
        <dbReference type="EMBL" id="ADZ82901.1"/>
    </source>
</evidence>
<dbReference type="EMBL" id="CP002582">
    <property type="protein sequence ID" value="ADZ82901.1"/>
    <property type="molecule type" value="Genomic_DNA"/>
</dbReference>